<evidence type="ECO:0000256" key="1">
    <source>
        <dbReference type="ARBA" id="ARBA00009175"/>
    </source>
</evidence>
<evidence type="ECO:0000256" key="2">
    <source>
        <dbReference type="ARBA" id="ARBA00022723"/>
    </source>
</evidence>
<evidence type="ECO:0000313" key="6">
    <source>
        <dbReference type="Proteomes" id="UP000652176"/>
    </source>
</evidence>
<evidence type="ECO:0000256" key="4">
    <source>
        <dbReference type="SAM" id="SignalP"/>
    </source>
</evidence>
<keyword evidence="2" id="KW-0479">Metal-binding</keyword>
<dbReference type="PIRSF" id="PIRSF004846">
    <property type="entry name" value="ModA"/>
    <property type="match status" value="1"/>
</dbReference>
<keyword evidence="6" id="KW-1185">Reference proteome</keyword>
<dbReference type="InterPro" id="IPR005950">
    <property type="entry name" value="ModA"/>
</dbReference>
<reference evidence="5 6" key="1">
    <citation type="submission" date="2020-09" db="EMBL/GenBank/DDBJ databases">
        <title>Methylomonas albis sp. nov. and Methylomonas fluvii sp. nov.: Two cold-adapted methanotrophs from the River Elbe and an amended description of Methylovulum psychrotolerans strain Eb1.</title>
        <authorList>
            <person name="Bussmann I.K."/>
            <person name="Klings K.-W."/>
            <person name="Warnstedt J."/>
            <person name="Hoppert M."/>
            <person name="Saborowski A."/>
            <person name="Horn F."/>
            <person name="Liebner S."/>
        </authorList>
    </citation>
    <scope>NUCLEOTIDE SEQUENCE [LARGE SCALE GENOMIC DNA]</scope>
    <source>
        <strain evidence="5 6">EbA</strain>
    </source>
</reference>
<accession>A0ABR9CXN3</accession>
<sequence>MAFIALNRIILTLSLAALSAIAQAETTLVAVAANFTKPMTEIAEAFEKASGHSAKLSFGSSGKFVAQFENGAPFEVFLSADDKSPLKLEQSGLAVTGTRFTYAIGKLVLWSGNPSYVDEQGQILSKGDFKHLALADPKLAPYGAAAVEVLKNQGLLEKLQPLFVQGENIAQTHQFISTGNAELGFVALSQVIENGKIGSGSGWIVPKNLHSPILQDAVLLKTGAENPAAQALLAFLKSPPALAIIEKYGYALPAVN</sequence>
<evidence type="ECO:0000256" key="3">
    <source>
        <dbReference type="ARBA" id="ARBA00022729"/>
    </source>
</evidence>
<dbReference type="RefSeq" id="WP_192373657.1">
    <property type="nucleotide sequence ID" value="NZ_CAJHIV010000001.1"/>
</dbReference>
<dbReference type="PANTHER" id="PTHR30632:SF14">
    <property type="entry name" value="TUNGSTATE_MOLYBDATE_CHROMATE-BINDING PROTEIN MODA"/>
    <property type="match status" value="1"/>
</dbReference>
<proteinExistence type="inferred from homology"/>
<feature type="signal peptide" evidence="4">
    <location>
        <begin position="1"/>
        <end position="24"/>
    </location>
</feature>
<gene>
    <name evidence="5" type="primary">modA</name>
    <name evidence="5" type="ORF">IE877_05140</name>
</gene>
<keyword evidence="3 4" id="KW-0732">Signal</keyword>
<dbReference type="SUPFAM" id="SSF53850">
    <property type="entry name" value="Periplasmic binding protein-like II"/>
    <property type="match status" value="1"/>
</dbReference>
<protein>
    <submittedName>
        <fullName evidence="5">Molybdate ABC transporter substrate-binding protein</fullName>
    </submittedName>
</protein>
<comment type="similarity">
    <text evidence="1">Belongs to the bacterial solute-binding protein ModA family.</text>
</comment>
<dbReference type="EMBL" id="JACXSS010000001">
    <property type="protein sequence ID" value="MBD9355266.1"/>
    <property type="molecule type" value="Genomic_DNA"/>
</dbReference>
<evidence type="ECO:0000313" key="5">
    <source>
        <dbReference type="EMBL" id="MBD9355266.1"/>
    </source>
</evidence>
<comment type="caution">
    <text evidence="5">The sequence shown here is derived from an EMBL/GenBank/DDBJ whole genome shotgun (WGS) entry which is preliminary data.</text>
</comment>
<dbReference type="PANTHER" id="PTHR30632">
    <property type="entry name" value="MOLYBDATE-BINDING PERIPLASMIC PROTEIN"/>
    <property type="match status" value="1"/>
</dbReference>
<dbReference type="NCBIfam" id="TIGR01256">
    <property type="entry name" value="modA"/>
    <property type="match status" value="1"/>
</dbReference>
<dbReference type="Gene3D" id="3.40.190.10">
    <property type="entry name" value="Periplasmic binding protein-like II"/>
    <property type="match status" value="2"/>
</dbReference>
<name>A0ABR9CXN3_9GAMM</name>
<feature type="chain" id="PRO_5047210060" evidence="4">
    <location>
        <begin position="25"/>
        <end position="256"/>
    </location>
</feature>
<dbReference type="Pfam" id="PF13531">
    <property type="entry name" value="SBP_bac_11"/>
    <property type="match status" value="1"/>
</dbReference>
<organism evidence="5 6">
    <name type="scientific">Methylomonas albis</name>
    <dbReference type="NCBI Taxonomy" id="1854563"/>
    <lineage>
        <taxon>Bacteria</taxon>
        <taxon>Pseudomonadati</taxon>
        <taxon>Pseudomonadota</taxon>
        <taxon>Gammaproteobacteria</taxon>
        <taxon>Methylococcales</taxon>
        <taxon>Methylococcaceae</taxon>
        <taxon>Methylomonas</taxon>
    </lineage>
</organism>
<dbReference type="CDD" id="cd13539">
    <property type="entry name" value="PBP2_AvModA"/>
    <property type="match status" value="1"/>
</dbReference>
<dbReference type="InterPro" id="IPR044084">
    <property type="entry name" value="AvModA-like_subst-bd"/>
</dbReference>
<dbReference type="Proteomes" id="UP000652176">
    <property type="component" value="Unassembled WGS sequence"/>
</dbReference>
<dbReference type="InterPro" id="IPR050682">
    <property type="entry name" value="ModA/WtpA"/>
</dbReference>